<evidence type="ECO:0000256" key="2">
    <source>
        <dbReference type="ARBA" id="ARBA00022679"/>
    </source>
</evidence>
<dbReference type="GO" id="GO:0008757">
    <property type="term" value="F:S-adenosylmethionine-dependent methyltransferase activity"/>
    <property type="evidence" value="ECO:0007669"/>
    <property type="project" value="TreeGrafter"/>
</dbReference>
<dbReference type="KEGG" id="msd:MYSTI_06591"/>
<name>L7UN21_MYXSD</name>
<keyword evidence="3" id="KW-0949">S-adenosyl-L-methionine</keyword>
<dbReference type="CDD" id="cd02440">
    <property type="entry name" value="AdoMet_MTases"/>
    <property type="match status" value="1"/>
</dbReference>
<proteinExistence type="predicted"/>
<dbReference type="PROSITE" id="PS51682">
    <property type="entry name" value="SAM_OMT_I"/>
    <property type="match status" value="1"/>
</dbReference>
<dbReference type="OrthoDB" id="9811000at2"/>
<keyword evidence="1 4" id="KW-0489">Methyltransferase</keyword>
<protein>
    <submittedName>
        <fullName evidence="4">O-methyltransferase</fullName>
    </submittedName>
</protein>
<dbReference type="PANTHER" id="PTHR10509">
    <property type="entry name" value="O-METHYLTRANSFERASE-RELATED"/>
    <property type="match status" value="1"/>
</dbReference>
<dbReference type="Pfam" id="PF01596">
    <property type="entry name" value="Methyltransf_3"/>
    <property type="match status" value="1"/>
</dbReference>
<dbReference type="HOGENOM" id="CLU_067676_1_2_7"/>
<evidence type="ECO:0000313" key="5">
    <source>
        <dbReference type="Proteomes" id="UP000011131"/>
    </source>
</evidence>
<dbReference type="GO" id="GO:0008171">
    <property type="term" value="F:O-methyltransferase activity"/>
    <property type="evidence" value="ECO:0007669"/>
    <property type="project" value="InterPro"/>
</dbReference>
<accession>L7UN21</accession>
<dbReference type="InterPro" id="IPR050362">
    <property type="entry name" value="Cation-dep_OMT"/>
</dbReference>
<dbReference type="GO" id="GO:0032259">
    <property type="term" value="P:methylation"/>
    <property type="evidence" value="ECO:0007669"/>
    <property type="project" value="UniProtKB-KW"/>
</dbReference>
<dbReference type="SUPFAM" id="SSF53335">
    <property type="entry name" value="S-adenosyl-L-methionine-dependent methyltransferases"/>
    <property type="match status" value="1"/>
</dbReference>
<dbReference type="PATRIC" id="fig|1278073.3.peg.6692"/>
<dbReference type="STRING" id="1278073.MYSTI_06591"/>
<organism evidence="4 5">
    <name type="scientific">Myxococcus stipitatus (strain DSM 14675 / JCM 12634 / Mx s8)</name>
    <dbReference type="NCBI Taxonomy" id="1278073"/>
    <lineage>
        <taxon>Bacteria</taxon>
        <taxon>Pseudomonadati</taxon>
        <taxon>Myxococcota</taxon>
        <taxon>Myxococcia</taxon>
        <taxon>Myxococcales</taxon>
        <taxon>Cystobacterineae</taxon>
        <taxon>Myxococcaceae</taxon>
        <taxon>Myxococcus</taxon>
    </lineage>
</organism>
<keyword evidence="2 4" id="KW-0808">Transferase</keyword>
<dbReference type="Gene3D" id="3.40.50.150">
    <property type="entry name" value="Vaccinia Virus protein VP39"/>
    <property type="match status" value="1"/>
</dbReference>
<reference evidence="4 5" key="1">
    <citation type="journal article" date="2013" name="Genome Announc.">
        <title>Complete genome sequence of Myxococcus stipitatus strain DSM 14675, a fruiting myxobacterium.</title>
        <authorList>
            <person name="Huntley S."/>
            <person name="Kneip S."/>
            <person name="Treuner-Lange A."/>
            <person name="Sogaard-Andersen L."/>
        </authorList>
    </citation>
    <scope>NUCLEOTIDE SEQUENCE [LARGE SCALE GENOMIC DNA]</scope>
    <source>
        <strain evidence="5">DSM 14675 / JCM 12634 / Mx s8</strain>
    </source>
</reference>
<dbReference type="eggNOG" id="COG4122">
    <property type="taxonomic scope" value="Bacteria"/>
</dbReference>
<dbReference type="InterPro" id="IPR029063">
    <property type="entry name" value="SAM-dependent_MTases_sf"/>
</dbReference>
<evidence type="ECO:0000313" key="4">
    <source>
        <dbReference type="EMBL" id="AGC47864.1"/>
    </source>
</evidence>
<evidence type="ECO:0000256" key="3">
    <source>
        <dbReference type="ARBA" id="ARBA00022691"/>
    </source>
</evidence>
<dbReference type="InterPro" id="IPR002935">
    <property type="entry name" value="SAM_O-MeTrfase"/>
</dbReference>
<dbReference type="AlphaFoldDB" id="L7UN21"/>
<evidence type="ECO:0000256" key="1">
    <source>
        <dbReference type="ARBA" id="ARBA00022603"/>
    </source>
</evidence>
<dbReference type="Proteomes" id="UP000011131">
    <property type="component" value="Chromosome"/>
</dbReference>
<dbReference type="PANTHER" id="PTHR10509:SF14">
    <property type="entry name" value="CAFFEOYL-COA O-METHYLTRANSFERASE 3-RELATED"/>
    <property type="match status" value="1"/>
</dbReference>
<keyword evidence="5" id="KW-1185">Reference proteome</keyword>
<dbReference type="EMBL" id="CP004025">
    <property type="protein sequence ID" value="AGC47864.1"/>
    <property type="molecule type" value="Genomic_DNA"/>
</dbReference>
<sequence length="213" mass="23329">MTQLTLVSPEAEEYARTHSVAPAPLFEELKDITLARTSSPGMQVGPVEGAFLKMLVSLTRAGRVLEIGTFTGYSALMMAEGLPDDGELITCDLNPETSEIARAFFARSPHGRKIQLEFGPALETLKTLRGPFDLAFIDADKVNYGAYWDAVVPLVRAGGLVVVDNVLWSGRVMSPESEVDRAMAAFNEKVRKDARLEPVMLTVRDGMTLARKR</sequence>
<dbReference type="RefSeq" id="WP_015352118.1">
    <property type="nucleotide sequence ID" value="NC_020126.1"/>
</dbReference>
<gene>
    <name evidence="4" type="ordered locus">MYSTI_06591</name>
</gene>